<organism evidence="2">
    <name type="scientific">viral metagenome</name>
    <dbReference type="NCBI Taxonomy" id="1070528"/>
    <lineage>
        <taxon>unclassified sequences</taxon>
        <taxon>metagenomes</taxon>
        <taxon>organismal metagenomes</taxon>
    </lineage>
</organism>
<dbReference type="EMBL" id="MN740809">
    <property type="protein sequence ID" value="QHU12690.1"/>
    <property type="molecule type" value="Genomic_DNA"/>
</dbReference>
<evidence type="ECO:0000313" key="2">
    <source>
        <dbReference type="EMBL" id="QHU12690.1"/>
    </source>
</evidence>
<reference evidence="2" key="1">
    <citation type="journal article" date="2020" name="Nature">
        <title>Giant virus diversity and host interactions through global metagenomics.</title>
        <authorList>
            <person name="Schulz F."/>
            <person name="Roux S."/>
            <person name="Paez-Espino D."/>
            <person name="Jungbluth S."/>
            <person name="Walsh D.A."/>
            <person name="Denef V.J."/>
            <person name="McMahon K.D."/>
            <person name="Konstantinidis K.T."/>
            <person name="Eloe-Fadrosh E.A."/>
            <person name="Kyrpides N.C."/>
            <person name="Woyke T."/>
        </authorList>
    </citation>
    <scope>NUCLEOTIDE SEQUENCE</scope>
    <source>
        <strain evidence="2">GVMAG-S-1101172-89</strain>
    </source>
</reference>
<sequence>MPYDNYSPETEVHYTKLEVGKEYITTATRDFNGHFTRFLFKEIEDHNGITTFVRGEYTGHAFAVGKWIEVPLGPYNKFWTGETPVPEPLSDTLEPVKPLSDTLEPVKPLSDTLEPVKPLSDTSSGIDYESTKPCS</sequence>
<proteinExistence type="predicted"/>
<dbReference type="AlphaFoldDB" id="A0A6C0K795"/>
<name>A0A6C0K795_9ZZZZ</name>
<feature type="region of interest" description="Disordered" evidence="1">
    <location>
        <begin position="81"/>
        <end position="135"/>
    </location>
</feature>
<accession>A0A6C0K795</accession>
<protein>
    <submittedName>
        <fullName evidence="2">Uncharacterized protein</fullName>
    </submittedName>
</protein>
<evidence type="ECO:0000256" key="1">
    <source>
        <dbReference type="SAM" id="MobiDB-lite"/>
    </source>
</evidence>